<dbReference type="PANTHER" id="PTHR47053:SF1">
    <property type="entry name" value="MUREIN DD-ENDOPEPTIDASE MEPH-RELATED"/>
    <property type="match status" value="1"/>
</dbReference>
<evidence type="ECO:0000256" key="1">
    <source>
        <dbReference type="ARBA" id="ARBA00007074"/>
    </source>
</evidence>
<keyword evidence="3" id="KW-0732">Signal</keyword>
<dbReference type="Gene3D" id="6.10.250.3150">
    <property type="match status" value="1"/>
</dbReference>
<dbReference type="RefSeq" id="WP_307149982.1">
    <property type="nucleotide sequence ID" value="NZ_JAUSTU010000006.1"/>
</dbReference>
<dbReference type="Proteomes" id="UP001231362">
    <property type="component" value="Unassembled WGS sequence"/>
</dbReference>
<dbReference type="PROSITE" id="PS51935">
    <property type="entry name" value="NLPC_P60"/>
    <property type="match status" value="1"/>
</dbReference>
<dbReference type="Pfam" id="PF00877">
    <property type="entry name" value="NLPC_P60"/>
    <property type="match status" value="1"/>
</dbReference>
<keyword evidence="6" id="KW-0175">Coiled coil</keyword>
<evidence type="ECO:0000313" key="9">
    <source>
        <dbReference type="EMBL" id="MDQ0155420.1"/>
    </source>
</evidence>
<evidence type="ECO:0000313" key="10">
    <source>
        <dbReference type="Proteomes" id="UP001231362"/>
    </source>
</evidence>
<feature type="region of interest" description="Disordered" evidence="7">
    <location>
        <begin position="238"/>
        <end position="267"/>
    </location>
</feature>
<protein>
    <submittedName>
        <fullName evidence="9">Peptidoglycan hydrolase CwlO-like protein</fullName>
    </submittedName>
</protein>
<evidence type="ECO:0000256" key="4">
    <source>
        <dbReference type="ARBA" id="ARBA00022801"/>
    </source>
</evidence>
<proteinExistence type="inferred from homology"/>
<keyword evidence="4" id="KW-0378">Hydrolase</keyword>
<evidence type="ECO:0000256" key="7">
    <source>
        <dbReference type="SAM" id="MobiDB-lite"/>
    </source>
</evidence>
<dbReference type="Pfam" id="PF24568">
    <property type="entry name" value="CC_PcsB"/>
    <property type="match status" value="1"/>
</dbReference>
<comment type="caution">
    <text evidence="9">The sequence shown here is derived from an EMBL/GenBank/DDBJ whole genome shotgun (WGS) entry which is preliminary data.</text>
</comment>
<keyword evidence="2" id="KW-0645">Protease</keyword>
<name>A0ABT9V398_9BACL</name>
<evidence type="ECO:0000256" key="2">
    <source>
        <dbReference type="ARBA" id="ARBA00022670"/>
    </source>
</evidence>
<dbReference type="Gene3D" id="3.90.1720.10">
    <property type="entry name" value="endopeptidase domain like (from Nostoc punctiforme)"/>
    <property type="match status" value="1"/>
</dbReference>
<evidence type="ECO:0000259" key="8">
    <source>
        <dbReference type="PROSITE" id="PS51935"/>
    </source>
</evidence>
<gene>
    <name evidence="9" type="ORF">J2S07_001725</name>
</gene>
<feature type="coiled-coil region" evidence="6">
    <location>
        <begin position="27"/>
        <end position="96"/>
    </location>
</feature>
<feature type="domain" description="NlpC/P60" evidence="8">
    <location>
        <begin position="274"/>
        <end position="401"/>
    </location>
</feature>
<organism evidence="9 10">
    <name type="scientific">Anoxybacillus andreesenii</name>
    <dbReference type="NCBI Taxonomy" id="1325932"/>
    <lineage>
        <taxon>Bacteria</taxon>
        <taxon>Bacillati</taxon>
        <taxon>Bacillota</taxon>
        <taxon>Bacilli</taxon>
        <taxon>Bacillales</taxon>
        <taxon>Anoxybacillaceae</taxon>
        <taxon>Anoxybacillus</taxon>
    </lineage>
</organism>
<keyword evidence="10" id="KW-1185">Reference proteome</keyword>
<comment type="similarity">
    <text evidence="1">Belongs to the peptidase C40 family.</text>
</comment>
<dbReference type="SUPFAM" id="SSF57997">
    <property type="entry name" value="Tropomyosin"/>
    <property type="match status" value="1"/>
</dbReference>
<dbReference type="InterPro" id="IPR000064">
    <property type="entry name" value="NLP_P60_dom"/>
</dbReference>
<evidence type="ECO:0000256" key="5">
    <source>
        <dbReference type="ARBA" id="ARBA00022807"/>
    </source>
</evidence>
<evidence type="ECO:0000256" key="6">
    <source>
        <dbReference type="SAM" id="Coils"/>
    </source>
</evidence>
<keyword evidence="5" id="KW-0788">Thiol protease</keyword>
<dbReference type="PANTHER" id="PTHR47053">
    <property type="entry name" value="MUREIN DD-ENDOPEPTIDASE MEPH-RELATED"/>
    <property type="match status" value="1"/>
</dbReference>
<dbReference type="EMBL" id="JAUSTU010000006">
    <property type="protein sequence ID" value="MDQ0155420.1"/>
    <property type="molecule type" value="Genomic_DNA"/>
</dbReference>
<dbReference type="InterPro" id="IPR051202">
    <property type="entry name" value="Peptidase_C40"/>
</dbReference>
<feature type="compositionally biased region" description="Gly residues" evidence="7">
    <location>
        <begin position="253"/>
        <end position="266"/>
    </location>
</feature>
<accession>A0ABT9V398</accession>
<reference evidence="9 10" key="1">
    <citation type="submission" date="2023-07" db="EMBL/GenBank/DDBJ databases">
        <title>Genomic Encyclopedia of Type Strains, Phase IV (KMG-IV): sequencing the most valuable type-strain genomes for metagenomic binning, comparative biology and taxonomic classification.</title>
        <authorList>
            <person name="Goeker M."/>
        </authorList>
    </citation>
    <scope>NUCLEOTIDE SEQUENCE [LARGE SCALE GENOMIC DNA]</scope>
    <source>
        <strain evidence="9 10">DSM 23948</strain>
    </source>
</reference>
<sequence>MLKKKLVALNTSIILGVGSLIAIPSVSANYSSQIQQVNEDIANTQKELSDLQKQIKRVEEAIRDNNNLIVKTESDIKTTQQEIAKLEAEIAVLNDTIAKRTEILKKRAQSFQESGGKVSYIEVLLGSEDFSDFIDRVFAVSQIANADSDLIKQHELDKAAVKEKQAAVDEKLTGLTEMKTELEGMKAQMLEQKAQNDELKKQLEEEQKGNLAKKSDLEEKEAARIAAEKAAAEAAAKAARDAARSSQSSSGGSSKGGSSSSGGGKVGYVPPANDGSLNTILQAGYRYIGNSVYVFGAGRSQYDVANGRFDCSGFVSWAFRQAGINIGTSTSALRNQGTRVSYGEARPGDLVFFDTYKKDGHVGIYLGGGKFIGSQSSTGVAIADMNSGYYKSHFSGHVRRIANF</sequence>
<dbReference type="InterPro" id="IPR038765">
    <property type="entry name" value="Papain-like_cys_pep_sf"/>
</dbReference>
<dbReference type="SUPFAM" id="SSF54001">
    <property type="entry name" value="Cysteine proteinases"/>
    <property type="match status" value="1"/>
</dbReference>
<feature type="coiled-coil region" evidence="6">
    <location>
        <begin position="175"/>
        <end position="237"/>
    </location>
</feature>
<dbReference type="InterPro" id="IPR057309">
    <property type="entry name" value="PcsB_CC"/>
</dbReference>
<evidence type="ECO:0000256" key="3">
    <source>
        <dbReference type="ARBA" id="ARBA00022729"/>
    </source>
</evidence>